<comment type="caution">
    <text evidence="1">The sequence shown here is derived from an EMBL/GenBank/DDBJ whole genome shotgun (WGS) entry which is preliminary data.</text>
</comment>
<reference evidence="1" key="1">
    <citation type="journal article" date="2015" name="Nature">
        <title>Complex archaea that bridge the gap between prokaryotes and eukaryotes.</title>
        <authorList>
            <person name="Spang A."/>
            <person name="Saw J.H."/>
            <person name="Jorgensen S.L."/>
            <person name="Zaremba-Niedzwiedzka K."/>
            <person name="Martijn J."/>
            <person name="Lind A.E."/>
            <person name="van Eijk R."/>
            <person name="Schleper C."/>
            <person name="Guy L."/>
            <person name="Ettema T.J."/>
        </authorList>
    </citation>
    <scope>NUCLEOTIDE SEQUENCE</scope>
</reference>
<dbReference type="AlphaFoldDB" id="A0A0F8W6H5"/>
<evidence type="ECO:0000313" key="1">
    <source>
        <dbReference type="EMBL" id="KKK52233.1"/>
    </source>
</evidence>
<accession>A0A0F8W6H5</accession>
<sequence length="141" mass="17149">MALNPRLLKKELIEFGFKKPIEIQLTPLKHNEKYNKTPHETFNVLYYAPQQSDQKFYDWLYGLDLIRKLEKQYSYPVQFISVDGKDAMERIYPLIDMYIRPNRHDGYSRMVRECKIQEIPYYWSQENPSYSKMKLQLDEII</sequence>
<organism evidence="1">
    <name type="scientific">marine sediment metagenome</name>
    <dbReference type="NCBI Taxonomy" id="412755"/>
    <lineage>
        <taxon>unclassified sequences</taxon>
        <taxon>metagenomes</taxon>
        <taxon>ecological metagenomes</taxon>
    </lineage>
</organism>
<feature type="non-terminal residue" evidence="1">
    <location>
        <position position="141"/>
    </location>
</feature>
<gene>
    <name evidence="1" type="ORF">LCGC14_3106960</name>
</gene>
<protein>
    <submittedName>
        <fullName evidence="1">Uncharacterized protein</fullName>
    </submittedName>
</protein>
<name>A0A0F8W6H5_9ZZZZ</name>
<proteinExistence type="predicted"/>
<dbReference type="EMBL" id="LAZR01067121">
    <property type="protein sequence ID" value="KKK52233.1"/>
    <property type="molecule type" value="Genomic_DNA"/>
</dbReference>